<protein>
    <recommendedName>
        <fullName evidence="5">PE-PGRS family protein</fullName>
    </recommendedName>
</protein>
<keyword evidence="2" id="KW-0732">Signal</keyword>
<proteinExistence type="predicted"/>
<evidence type="ECO:0000256" key="2">
    <source>
        <dbReference type="SAM" id="SignalP"/>
    </source>
</evidence>
<sequence length="419" mass="40988">MASSPARRIRRRRAAMTLAATSASAALLMGGITAPPANAVIDIGLPGVVSCDPGKSESSDPLLGPESKADCTDAQTSVIATIGDAILGVVLPDFPLGLSSLNGAIAVPVQDPLGAVTLVPAFATISGTGYNTALAILGGNATASSDYFASGAIAIAALDGTANADALFGGALALGVAGTATAQALPLGIAIANAMPIIGGGSADATALGGIATATTTIFGDRDVVCTALYGTASIADEDGKSQGSCTSVLFIFQQNSAGEGEPTWYAIKNPFDVGLMSPFGDNFADLMAGLGGVLPLPPELIDLMAGKFVPQFQSDLVRISFDGGSPKVESDLPDFLGGLFGQNDTSATTNASATAPETLSAQVDGAPATASTVESTPEPVVIDDGGDSGANAPAAVDLLGGDSGAGSPGGTGDLLSIG</sequence>
<accession>A0ABP8ZGM0</accession>
<dbReference type="Proteomes" id="UP001500822">
    <property type="component" value="Unassembled WGS sequence"/>
</dbReference>
<comment type="caution">
    <text evidence="3">The sequence shown here is derived from an EMBL/GenBank/DDBJ whole genome shotgun (WGS) entry which is preliminary data.</text>
</comment>
<organism evidence="3 4">
    <name type="scientific">Gordonia alkaliphila</name>
    <dbReference type="NCBI Taxonomy" id="1053547"/>
    <lineage>
        <taxon>Bacteria</taxon>
        <taxon>Bacillati</taxon>
        <taxon>Actinomycetota</taxon>
        <taxon>Actinomycetes</taxon>
        <taxon>Mycobacteriales</taxon>
        <taxon>Gordoniaceae</taxon>
        <taxon>Gordonia</taxon>
    </lineage>
</organism>
<evidence type="ECO:0000256" key="1">
    <source>
        <dbReference type="SAM" id="MobiDB-lite"/>
    </source>
</evidence>
<evidence type="ECO:0000313" key="3">
    <source>
        <dbReference type="EMBL" id="GAA4755222.1"/>
    </source>
</evidence>
<dbReference type="PROSITE" id="PS51318">
    <property type="entry name" value="TAT"/>
    <property type="match status" value="1"/>
</dbReference>
<dbReference type="InterPro" id="IPR006311">
    <property type="entry name" value="TAT_signal"/>
</dbReference>
<feature type="signal peptide" evidence="2">
    <location>
        <begin position="1"/>
        <end position="39"/>
    </location>
</feature>
<evidence type="ECO:0000313" key="4">
    <source>
        <dbReference type="Proteomes" id="UP001500822"/>
    </source>
</evidence>
<feature type="compositionally biased region" description="Gly residues" evidence="1">
    <location>
        <begin position="402"/>
        <end position="413"/>
    </location>
</feature>
<name>A0ABP8ZGM0_9ACTN</name>
<dbReference type="EMBL" id="BAABIE010000014">
    <property type="protein sequence ID" value="GAA4755222.1"/>
    <property type="molecule type" value="Genomic_DNA"/>
</dbReference>
<gene>
    <name evidence="3" type="ORF">GCM10023217_28630</name>
</gene>
<evidence type="ECO:0008006" key="5">
    <source>
        <dbReference type="Google" id="ProtNLM"/>
    </source>
</evidence>
<keyword evidence="4" id="KW-1185">Reference proteome</keyword>
<reference evidence="4" key="1">
    <citation type="journal article" date="2019" name="Int. J. Syst. Evol. Microbiol.">
        <title>The Global Catalogue of Microorganisms (GCM) 10K type strain sequencing project: providing services to taxonomists for standard genome sequencing and annotation.</title>
        <authorList>
            <consortium name="The Broad Institute Genomics Platform"/>
            <consortium name="The Broad Institute Genome Sequencing Center for Infectious Disease"/>
            <person name="Wu L."/>
            <person name="Ma J."/>
        </authorList>
    </citation>
    <scope>NUCLEOTIDE SEQUENCE [LARGE SCALE GENOMIC DNA]</scope>
    <source>
        <strain evidence="4">JCM 18077</strain>
    </source>
</reference>
<feature type="region of interest" description="Disordered" evidence="1">
    <location>
        <begin position="364"/>
        <end position="419"/>
    </location>
</feature>
<feature type="chain" id="PRO_5045471642" description="PE-PGRS family protein" evidence="2">
    <location>
        <begin position="40"/>
        <end position="419"/>
    </location>
</feature>